<protein>
    <submittedName>
        <fullName evidence="2">Uncharacterized protein</fullName>
    </submittedName>
</protein>
<dbReference type="AlphaFoldDB" id="A0A6A5ZVS4"/>
<proteinExistence type="predicted"/>
<evidence type="ECO:0000313" key="2">
    <source>
        <dbReference type="EMBL" id="KAF2123145.1"/>
    </source>
</evidence>
<feature type="compositionally biased region" description="Basic and acidic residues" evidence="1">
    <location>
        <begin position="1"/>
        <end position="11"/>
    </location>
</feature>
<evidence type="ECO:0000313" key="3">
    <source>
        <dbReference type="Proteomes" id="UP000799770"/>
    </source>
</evidence>
<feature type="region of interest" description="Disordered" evidence="1">
    <location>
        <begin position="1"/>
        <end position="42"/>
    </location>
</feature>
<gene>
    <name evidence="2" type="ORF">BDV96DRAFT_639692</name>
</gene>
<keyword evidence="3" id="KW-1185">Reference proteome</keyword>
<dbReference type="OrthoDB" id="5413827at2759"/>
<dbReference type="PANTHER" id="PTHR38790">
    <property type="entry name" value="2EXR DOMAIN-CONTAINING PROTEIN-RELATED"/>
    <property type="match status" value="1"/>
</dbReference>
<name>A0A6A5ZVS4_9PLEO</name>
<evidence type="ECO:0000256" key="1">
    <source>
        <dbReference type="SAM" id="MobiDB-lite"/>
    </source>
</evidence>
<dbReference type="PANTHER" id="PTHR38790:SF4">
    <property type="entry name" value="2EXR DOMAIN-CONTAINING PROTEIN"/>
    <property type="match status" value="1"/>
</dbReference>
<accession>A0A6A5ZVS4</accession>
<dbReference type="Proteomes" id="UP000799770">
    <property type="component" value="Unassembled WGS sequence"/>
</dbReference>
<organism evidence="2 3">
    <name type="scientific">Lophiotrema nucula</name>
    <dbReference type="NCBI Taxonomy" id="690887"/>
    <lineage>
        <taxon>Eukaryota</taxon>
        <taxon>Fungi</taxon>
        <taxon>Dikarya</taxon>
        <taxon>Ascomycota</taxon>
        <taxon>Pezizomycotina</taxon>
        <taxon>Dothideomycetes</taxon>
        <taxon>Pleosporomycetidae</taxon>
        <taxon>Pleosporales</taxon>
        <taxon>Lophiotremataceae</taxon>
        <taxon>Lophiotrema</taxon>
    </lineage>
</organism>
<sequence>MANKRAHDDAKTSQSRKRRGGGKTSSGDHESPGDASKAEAITARNATKSPLLRLPREIRDIIWENAFGGRTLHHMDDSFSDFVPCHTGRFVFHECLVLEPKQAYKLSRQGASLVDPAQWAATELQHQVPVTDDDEGDIILDHFYCGRDPAAPSFSCITSTACTQVWYESQQSFWKTNTFCFKSIPDLEFFLKATSPTDKLGLIAQISITMDCVDNRNEGSLLFSGALSRLSGLQGVHLTLHCEETAMSVALPPRNATSSSLRLLARLPKLVAQFQQFELHPDKTTVFLEVYEADGRSYGIPSRCPIDIRLKWAEHVREALLTHKPLRRSGRNVKNSNSEA</sequence>
<reference evidence="2" key="1">
    <citation type="journal article" date="2020" name="Stud. Mycol.">
        <title>101 Dothideomycetes genomes: a test case for predicting lifestyles and emergence of pathogens.</title>
        <authorList>
            <person name="Haridas S."/>
            <person name="Albert R."/>
            <person name="Binder M."/>
            <person name="Bloem J."/>
            <person name="Labutti K."/>
            <person name="Salamov A."/>
            <person name="Andreopoulos B."/>
            <person name="Baker S."/>
            <person name="Barry K."/>
            <person name="Bills G."/>
            <person name="Bluhm B."/>
            <person name="Cannon C."/>
            <person name="Castanera R."/>
            <person name="Culley D."/>
            <person name="Daum C."/>
            <person name="Ezra D."/>
            <person name="Gonzalez J."/>
            <person name="Henrissat B."/>
            <person name="Kuo A."/>
            <person name="Liang C."/>
            <person name="Lipzen A."/>
            <person name="Lutzoni F."/>
            <person name="Magnuson J."/>
            <person name="Mondo S."/>
            <person name="Nolan M."/>
            <person name="Ohm R."/>
            <person name="Pangilinan J."/>
            <person name="Park H.-J."/>
            <person name="Ramirez L."/>
            <person name="Alfaro M."/>
            <person name="Sun H."/>
            <person name="Tritt A."/>
            <person name="Yoshinaga Y."/>
            <person name="Zwiers L.-H."/>
            <person name="Turgeon B."/>
            <person name="Goodwin S."/>
            <person name="Spatafora J."/>
            <person name="Crous P."/>
            <person name="Grigoriev I."/>
        </authorList>
    </citation>
    <scope>NUCLEOTIDE SEQUENCE</scope>
    <source>
        <strain evidence="2">CBS 627.86</strain>
    </source>
</reference>
<dbReference type="EMBL" id="ML977310">
    <property type="protein sequence ID" value="KAF2123145.1"/>
    <property type="molecule type" value="Genomic_DNA"/>
</dbReference>